<feature type="transmembrane region" description="Helical" evidence="13">
    <location>
        <begin position="119"/>
        <end position="138"/>
    </location>
</feature>
<comment type="caution">
    <text evidence="15">The sequence shown here is derived from an EMBL/GenBank/DDBJ whole genome shotgun (WGS) entry which is preliminary data.</text>
</comment>
<evidence type="ECO:0000256" key="6">
    <source>
        <dbReference type="ARBA" id="ARBA00022597"/>
    </source>
</evidence>
<dbReference type="PROSITE" id="PS00872">
    <property type="entry name" value="NA_GALACTOSIDE_SYMP"/>
    <property type="match status" value="1"/>
</dbReference>
<dbReference type="SUPFAM" id="SSF51261">
    <property type="entry name" value="Duplicated hybrid motif"/>
    <property type="match status" value="1"/>
</dbReference>
<dbReference type="NCBIfam" id="TIGR00830">
    <property type="entry name" value="PTBA"/>
    <property type="match status" value="1"/>
</dbReference>
<feature type="transmembrane region" description="Helical" evidence="13">
    <location>
        <begin position="392"/>
        <end position="410"/>
    </location>
</feature>
<dbReference type="GO" id="GO:0015293">
    <property type="term" value="F:symporter activity"/>
    <property type="evidence" value="ECO:0007669"/>
    <property type="project" value="UniProtKB-KW"/>
</dbReference>
<dbReference type="STRING" id="1423739.FC85_GL000650"/>
<evidence type="ECO:0000256" key="13">
    <source>
        <dbReference type="SAM" id="Phobius"/>
    </source>
</evidence>
<evidence type="ECO:0000256" key="5">
    <source>
        <dbReference type="ARBA" id="ARBA00022553"/>
    </source>
</evidence>
<evidence type="ECO:0000256" key="8">
    <source>
        <dbReference type="ARBA" id="ARBA00022692"/>
    </source>
</evidence>
<dbReference type="InterPro" id="IPR039672">
    <property type="entry name" value="MFS_2"/>
</dbReference>
<dbReference type="GO" id="GO:0006814">
    <property type="term" value="P:sodium ion transport"/>
    <property type="evidence" value="ECO:0007669"/>
    <property type="project" value="InterPro"/>
</dbReference>
<feature type="region of interest" description="Disordered" evidence="12">
    <location>
        <begin position="634"/>
        <end position="655"/>
    </location>
</feature>
<feature type="transmembrane region" description="Helical" evidence="13">
    <location>
        <begin position="91"/>
        <end position="107"/>
    </location>
</feature>
<evidence type="ECO:0000256" key="3">
    <source>
        <dbReference type="ARBA" id="ARBA00022448"/>
    </source>
</evidence>
<evidence type="ECO:0000256" key="4">
    <source>
        <dbReference type="ARBA" id="ARBA00022475"/>
    </source>
</evidence>
<evidence type="ECO:0000256" key="1">
    <source>
        <dbReference type="ARBA" id="ARBA00004651"/>
    </source>
</evidence>
<feature type="transmembrane region" description="Helical" evidence="13">
    <location>
        <begin position="53"/>
        <end position="70"/>
    </location>
</feature>
<dbReference type="PATRIC" id="fig|1423739.3.peg.680"/>
<keyword evidence="11 13" id="KW-0472">Membrane</keyword>
<dbReference type="Pfam" id="PF00358">
    <property type="entry name" value="PTS_EIIA_1"/>
    <property type="match status" value="1"/>
</dbReference>
<keyword evidence="6" id="KW-0762">Sugar transport</keyword>
<keyword evidence="3" id="KW-0813">Transport</keyword>
<dbReference type="PANTHER" id="PTHR11328">
    <property type="entry name" value="MAJOR FACILITATOR SUPERFAMILY DOMAIN-CONTAINING PROTEIN"/>
    <property type="match status" value="1"/>
</dbReference>
<dbReference type="InterPro" id="IPR036259">
    <property type="entry name" value="MFS_trans_sf"/>
</dbReference>
<keyword evidence="7" id="KW-0808">Transferase</keyword>
<keyword evidence="10 13" id="KW-1133">Transmembrane helix</keyword>
<dbReference type="InterPro" id="IPR001127">
    <property type="entry name" value="PTS_EIIA_1_perm"/>
</dbReference>
<feature type="transmembrane region" description="Helical" evidence="13">
    <location>
        <begin position="200"/>
        <end position="221"/>
    </location>
</feature>
<dbReference type="Pfam" id="PF13347">
    <property type="entry name" value="MFS_2"/>
    <property type="match status" value="1"/>
</dbReference>
<reference evidence="15 16" key="1">
    <citation type="journal article" date="2015" name="Genome Announc.">
        <title>Expanding the biotechnology potential of lactobacilli through comparative genomics of 213 strains and associated genera.</title>
        <authorList>
            <person name="Sun Z."/>
            <person name="Harris H.M."/>
            <person name="McCann A."/>
            <person name="Guo C."/>
            <person name="Argimon S."/>
            <person name="Zhang W."/>
            <person name="Yang X."/>
            <person name="Jeffery I.B."/>
            <person name="Cooney J.C."/>
            <person name="Kagawa T.F."/>
            <person name="Liu W."/>
            <person name="Song Y."/>
            <person name="Salvetti E."/>
            <person name="Wrobel A."/>
            <person name="Rasinkangas P."/>
            <person name="Parkhill J."/>
            <person name="Rea M.C."/>
            <person name="O'Sullivan O."/>
            <person name="Ritari J."/>
            <person name="Douillard F.P."/>
            <person name="Paul Ross R."/>
            <person name="Yang R."/>
            <person name="Briner A.E."/>
            <person name="Felis G.E."/>
            <person name="de Vos W.M."/>
            <person name="Barrangou R."/>
            <person name="Klaenhammer T.R."/>
            <person name="Caufield P.W."/>
            <person name="Cui Y."/>
            <person name="Zhang H."/>
            <person name="O'Toole P.W."/>
        </authorList>
    </citation>
    <scope>NUCLEOTIDE SEQUENCE [LARGE SCALE GENOMIC DNA]</scope>
    <source>
        <strain evidence="15 16">DSM 14421</strain>
    </source>
</reference>
<keyword evidence="4" id="KW-1003">Cell membrane</keyword>
<sequence length="655" mass="72214">MAEKSHKLVSRLSYSFGAFGHDMFYATLSTYFIMFVTSHLFSKDSGGQSAKMIAYIGVMIMVLRFVELAIDPFIGNTIDNTNTKWGHFKPWIIAGGTVGSITLTILFTDMGGLNVSSPWLYLVIFMLLYITMDIFYSFKDVGFWSMIPAISFSSKEREKTAAYARVGSNIGANIVGVIVMPLVVFFSVNTNNGQGDNRGWLGFAAVIALISWVSAIIVGMGTKEVDSDLRKNVEKTTFKDVLKVLARNDQLMWLSLMYALYTAGMQLTNALELYYFTYILGKPGEFSILAGINTVIGVITVLLFPPMAQKFSRRKVFFAAIAIMIVALFVFLIAGQSLPLVLLAAALFYIPQPLVFLVVLMILSDSVEYGQLKFGHRDESLTLSVRPLLDKFGGALSNGVVIVTAAWAGMTSGKTASDISTSGQFIFKGMMFGVPAILILLGTFVFYKKVTLDEKEHARIVNELEKTWHKRLDTEGKESMQDIEKEVAQATTTFQSPITGTMENLADVSDENFASGKMGKGFAIKPTDGKVFAPFDGTIEATFPTRHAIGIKSDEGILTLIHIGIGTVKMDGTGFVQYVEQGQHVKQGEELIEFWQPAIKKANLDDTVMVVVPNYKDIQDFNYLKDSGDVTHGDQILDLSKPTKRPLGNESDSKK</sequence>
<keyword evidence="8 13" id="KW-0812">Transmembrane</keyword>
<feature type="transmembrane region" description="Helical" evidence="13">
    <location>
        <begin position="166"/>
        <end position="188"/>
    </location>
</feature>
<dbReference type="Gene3D" id="2.70.70.10">
    <property type="entry name" value="Glucose Permease (Domain IIA)"/>
    <property type="match status" value="1"/>
</dbReference>
<accession>A0A0R1SES8</accession>
<evidence type="ECO:0000256" key="9">
    <source>
        <dbReference type="ARBA" id="ARBA00022847"/>
    </source>
</evidence>
<evidence type="ECO:0000259" key="14">
    <source>
        <dbReference type="PROSITE" id="PS51093"/>
    </source>
</evidence>
<dbReference type="InterPro" id="IPR011055">
    <property type="entry name" value="Dup_hybrid_motif"/>
</dbReference>
<dbReference type="Proteomes" id="UP000052013">
    <property type="component" value="Unassembled WGS sequence"/>
</dbReference>
<dbReference type="AlphaFoldDB" id="A0A0R1SES8"/>
<dbReference type="GO" id="GO:0016740">
    <property type="term" value="F:transferase activity"/>
    <property type="evidence" value="ECO:0007669"/>
    <property type="project" value="UniProtKB-KW"/>
</dbReference>
<dbReference type="CDD" id="cd17332">
    <property type="entry name" value="MFS_MelB_like"/>
    <property type="match status" value="1"/>
</dbReference>
<dbReference type="GO" id="GO:0005886">
    <property type="term" value="C:plasma membrane"/>
    <property type="evidence" value="ECO:0007669"/>
    <property type="project" value="UniProtKB-SubCell"/>
</dbReference>
<protein>
    <recommendedName>
        <fullName evidence="14">PTS EIIA type-1 domain-containing protein</fullName>
    </recommendedName>
</protein>
<dbReference type="PROSITE" id="PS51093">
    <property type="entry name" value="PTS_EIIA_TYPE_1"/>
    <property type="match status" value="1"/>
</dbReference>
<feature type="transmembrane region" description="Helical" evidence="13">
    <location>
        <begin position="425"/>
        <end position="447"/>
    </location>
</feature>
<dbReference type="CDD" id="cd00210">
    <property type="entry name" value="PTS_IIA_glc"/>
    <property type="match status" value="1"/>
</dbReference>
<feature type="transmembrane region" description="Helical" evidence="13">
    <location>
        <begin position="340"/>
        <end position="363"/>
    </location>
</feature>
<dbReference type="NCBIfam" id="TIGR00792">
    <property type="entry name" value="gph"/>
    <property type="match status" value="1"/>
</dbReference>
<comment type="subcellular location">
    <subcellularLocation>
        <location evidence="1">Cell membrane</location>
        <topology evidence="1">Multi-pass membrane protein</topology>
    </subcellularLocation>
</comment>
<proteinExistence type="inferred from homology"/>
<keyword evidence="5" id="KW-0597">Phosphoprotein</keyword>
<feature type="transmembrane region" description="Helical" evidence="13">
    <location>
        <begin position="12"/>
        <end position="33"/>
    </location>
</feature>
<evidence type="ECO:0000256" key="2">
    <source>
        <dbReference type="ARBA" id="ARBA00007724"/>
    </source>
</evidence>
<dbReference type="InterPro" id="IPR001927">
    <property type="entry name" value="Na/Gal_symport"/>
</dbReference>
<dbReference type="PANTHER" id="PTHR11328:SF36">
    <property type="entry name" value="MELIBIOSE PERMEASE"/>
    <property type="match status" value="1"/>
</dbReference>
<keyword evidence="9" id="KW-0769">Symport</keyword>
<feature type="domain" description="PTS EIIA type-1" evidence="14">
    <location>
        <begin position="510"/>
        <end position="614"/>
    </location>
</feature>
<feature type="transmembrane region" description="Helical" evidence="13">
    <location>
        <begin position="286"/>
        <end position="304"/>
    </location>
</feature>
<evidence type="ECO:0000256" key="11">
    <source>
        <dbReference type="ARBA" id="ARBA00023136"/>
    </source>
</evidence>
<comment type="similarity">
    <text evidence="2">In the N-terminal section; belongs to the sodium:galactoside symporter (TC 2.A.2) family.</text>
</comment>
<evidence type="ECO:0000256" key="12">
    <source>
        <dbReference type="SAM" id="MobiDB-lite"/>
    </source>
</evidence>
<dbReference type="GO" id="GO:0009401">
    <property type="term" value="P:phosphoenolpyruvate-dependent sugar phosphotransferase system"/>
    <property type="evidence" value="ECO:0007669"/>
    <property type="project" value="InterPro"/>
</dbReference>
<evidence type="ECO:0000313" key="15">
    <source>
        <dbReference type="EMBL" id="KRL64866.1"/>
    </source>
</evidence>
<dbReference type="FunFam" id="2.70.70.10:FF:000001">
    <property type="entry name" value="PTS system glucose-specific IIA component"/>
    <property type="match status" value="1"/>
</dbReference>
<evidence type="ECO:0000256" key="10">
    <source>
        <dbReference type="ARBA" id="ARBA00022989"/>
    </source>
</evidence>
<dbReference type="EMBL" id="AZEY01000079">
    <property type="protein sequence ID" value="KRL64866.1"/>
    <property type="molecule type" value="Genomic_DNA"/>
</dbReference>
<evidence type="ECO:0000256" key="7">
    <source>
        <dbReference type="ARBA" id="ARBA00022679"/>
    </source>
</evidence>
<evidence type="ECO:0000313" key="16">
    <source>
        <dbReference type="Proteomes" id="UP000052013"/>
    </source>
</evidence>
<dbReference type="SUPFAM" id="SSF103473">
    <property type="entry name" value="MFS general substrate transporter"/>
    <property type="match status" value="1"/>
</dbReference>
<dbReference type="Gene3D" id="1.20.1250.20">
    <property type="entry name" value="MFS general substrate transporter like domains"/>
    <property type="match status" value="1"/>
</dbReference>
<dbReference type="RefSeq" id="WP_057865117.1">
    <property type="nucleotide sequence ID" value="NZ_AZEY01000079.1"/>
</dbReference>
<name>A0A0R1SES8_9LACO</name>
<organism evidence="15 16">
    <name type="scientific">Lentilactobacillus diolivorans DSM 14421</name>
    <dbReference type="NCBI Taxonomy" id="1423739"/>
    <lineage>
        <taxon>Bacteria</taxon>
        <taxon>Bacillati</taxon>
        <taxon>Bacillota</taxon>
        <taxon>Bacilli</taxon>
        <taxon>Lactobacillales</taxon>
        <taxon>Lactobacillaceae</taxon>
        <taxon>Lentilactobacillus</taxon>
    </lineage>
</organism>
<gene>
    <name evidence="15" type="ORF">FC85_GL000650</name>
</gene>
<feature type="transmembrane region" description="Helical" evidence="13">
    <location>
        <begin position="251"/>
        <end position="274"/>
    </location>
</feature>
<feature type="transmembrane region" description="Helical" evidence="13">
    <location>
        <begin position="316"/>
        <end position="334"/>
    </location>
</feature>
<dbReference type="InterPro" id="IPR018043">
    <property type="entry name" value="Na/Gal_symport_CS"/>
</dbReference>